<dbReference type="GO" id="GO:0008081">
    <property type="term" value="F:phosphoric diester hydrolase activity"/>
    <property type="evidence" value="ECO:0007669"/>
    <property type="project" value="InterPro"/>
</dbReference>
<evidence type="ECO:0000313" key="3">
    <source>
        <dbReference type="EMBL" id="GEB34480.1"/>
    </source>
</evidence>
<evidence type="ECO:0000256" key="1">
    <source>
        <dbReference type="SAM" id="MobiDB-lite"/>
    </source>
</evidence>
<organism evidence="3 4">
    <name type="scientific">Brevibacillus parabrevis</name>
    <dbReference type="NCBI Taxonomy" id="54914"/>
    <lineage>
        <taxon>Bacteria</taxon>
        <taxon>Bacillati</taxon>
        <taxon>Bacillota</taxon>
        <taxon>Bacilli</taxon>
        <taxon>Bacillales</taxon>
        <taxon>Paenibacillaceae</taxon>
        <taxon>Brevibacillus</taxon>
    </lineage>
</organism>
<comment type="caution">
    <text evidence="3">The sequence shown here is derived from an EMBL/GenBank/DDBJ whole genome shotgun (WGS) entry which is preliminary data.</text>
</comment>
<evidence type="ECO:0000313" key="4">
    <source>
        <dbReference type="Proteomes" id="UP000316882"/>
    </source>
</evidence>
<dbReference type="GO" id="GO:0006629">
    <property type="term" value="P:lipid metabolic process"/>
    <property type="evidence" value="ECO:0007669"/>
    <property type="project" value="InterPro"/>
</dbReference>
<evidence type="ECO:0000259" key="2">
    <source>
        <dbReference type="PROSITE" id="PS51704"/>
    </source>
</evidence>
<feature type="region of interest" description="Disordered" evidence="1">
    <location>
        <begin position="1"/>
        <end position="24"/>
    </location>
</feature>
<dbReference type="AlphaFoldDB" id="A0A4Y3PIZ6"/>
<sequence length="599" mass="65158">MERLTGEDTNDASKDFVDQPNPTPGGLLFGPDALVDKIPKSDLKDNVLIVKEPETGVVSPVTVIGCYQSGDVSALASSGVSSVFLIVGKNIDGQLIVSAGDRPLLADALDQLANKAIPILSIESKELVPAVDQLLTERSLTDVHIVSSNPEIVRAMREKNDEYRGAILDGVDELDLAKQKQLVKTVRASKSNVLILPYDRVNAEVARYFRLRGITVWAIEKAGTVQHHDLVSMGVRGIISAQPETVLSALAAYPTETLTQPPIVYAHRGIPSKKPENTMYSFQEAIDLGADIVETDIHKTKDGKLVLIHDFDLERTTNGTGKVKDYTLAELRALVANKQDPENPDWYQPEITDARIPTLDELLEAAKGKAVLDLEAKSIGYEREIIEAIEAHDMVEDVILCSFSSEVLNRFAALNPEVGLGYVLSGSKPETKKDQYAEKLVTDAIQLNAQYFLDQAILTPELARYAKHRGLPLGVYTVNENAQIEEALRTGVSGVVTDYAQRLLTAPIRVDAPQSSLELTAGEVKPLEAIIDYRVAEDQLAPARIRLIDNHDAAVEVAADGKSLIAKKAGTAKVQLSVEVPSGGKTWKMVTTVIEVKVN</sequence>
<dbReference type="Pfam" id="PF03009">
    <property type="entry name" value="GDPD"/>
    <property type="match status" value="1"/>
</dbReference>
<gene>
    <name evidence="3" type="ORF">BPA01_40600</name>
</gene>
<dbReference type="InterPro" id="IPR017946">
    <property type="entry name" value="PLC-like_Pdiesterase_TIM-brl"/>
</dbReference>
<dbReference type="SUPFAM" id="SSF51695">
    <property type="entry name" value="PLC-like phosphodiesterases"/>
    <property type="match status" value="2"/>
</dbReference>
<dbReference type="PANTHER" id="PTHR46211">
    <property type="entry name" value="GLYCEROPHOSPHORYL DIESTER PHOSPHODIESTERASE"/>
    <property type="match status" value="1"/>
</dbReference>
<dbReference type="Proteomes" id="UP000316882">
    <property type="component" value="Unassembled WGS sequence"/>
</dbReference>
<name>A0A4Y3PIZ6_BREPA</name>
<accession>A0A4Y3PIZ6</accession>
<dbReference type="STRING" id="54914.AV540_03750"/>
<reference evidence="3 4" key="1">
    <citation type="submission" date="2019-06" db="EMBL/GenBank/DDBJ databases">
        <title>Whole genome shotgun sequence of Brevibacillus parabrevis NBRC 12334.</title>
        <authorList>
            <person name="Hosoyama A."/>
            <person name="Uohara A."/>
            <person name="Ohji S."/>
            <person name="Ichikawa N."/>
        </authorList>
    </citation>
    <scope>NUCLEOTIDE SEQUENCE [LARGE SCALE GENOMIC DNA]</scope>
    <source>
        <strain evidence="3 4">NBRC 12334</strain>
    </source>
</reference>
<dbReference type="EMBL" id="BJMH01000023">
    <property type="protein sequence ID" value="GEB34480.1"/>
    <property type="molecule type" value="Genomic_DNA"/>
</dbReference>
<dbReference type="Gene3D" id="3.20.20.190">
    <property type="entry name" value="Phosphatidylinositol (PI) phosphodiesterase"/>
    <property type="match status" value="2"/>
</dbReference>
<feature type="compositionally biased region" description="Basic and acidic residues" evidence="1">
    <location>
        <begin position="1"/>
        <end position="17"/>
    </location>
</feature>
<protein>
    <recommendedName>
        <fullName evidence="2">GP-PDE domain-containing protein</fullName>
    </recommendedName>
</protein>
<dbReference type="PANTHER" id="PTHR46211:SF1">
    <property type="entry name" value="GLYCEROPHOSPHODIESTER PHOSPHODIESTERASE, CYTOPLASMIC"/>
    <property type="match status" value="1"/>
</dbReference>
<dbReference type="PROSITE" id="PS51704">
    <property type="entry name" value="GP_PDE"/>
    <property type="match status" value="1"/>
</dbReference>
<keyword evidence="4" id="KW-1185">Reference proteome</keyword>
<proteinExistence type="predicted"/>
<feature type="domain" description="GP-PDE" evidence="2">
    <location>
        <begin position="262"/>
        <end position="507"/>
    </location>
</feature>
<dbReference type="InterPro" id="IPR030395">
    <property type="entry name" value="GP_PDE_dom"/>
</dbReference>